<gene>
    <name evidence="1" type="ORF">SAMN05660293_02023</name>
</gene>
<dbReference type="OrthoDB" id="956582at2"/>
<dbReference type="Proteomes" id="UP000190897">
    <property type="component" value="Unassembled WGS sequence"/>
</dbReference>
<sequence>MIIDGQTINVSYTMTVKERKGFTDYFSGEKYNARLMIRDEVKSTSGISDYRGILEVQHGSQNRKFKIHGRRYL</sequence>
<keyword evidence="2" id="KW-1185">Reference proteome</keyword>
<dbReference type="AlphaFoldDB" id="A0A1T5DZE9"/>
<evidence type="ECO:0000313" key="1">
    <source>
        <dbReference type="EMBL" id="SKB76959.1"/>
    </source>
</evidence>
<proteinExistence type="predicted"/>
<name>A0A1T5DZE9_9BACT</name>
<evidence type="ECO:0000313" key="2">
    <source>
        <dbReference type="Proteomes" id="UP000190897"/>
    </source>
</evidence>
<organism evidence="1 2">
    <name type="scientific">Dyadobacter psychrophilus</name>
    <dbReference type="NCBI Taxonomy" id="651661"/>
    <lineage>
        <taxon>Bacteria</taxon>
        <taxon>Pseudomonadati</taxon>
        <taxon>Bacteroidota</taxon>
        <taxon>Cytophagia</taxon>
        <taxon>Cytophagales</taxon>
        <taxon>Spirosomataceae</taxon>
        <taxon>Dyadobacter</taxon>
    </lineage>
</organism>
<reference evidence="2" key="1">
    <citation type="submission" date="2017-02" db="EMBL/GenBank/DDBJ databases">
        <authorList>
            <person name="Varghese N."/>
            <person name="Submissions S."/>
        </authorList>
    </citation>
    <scope>NUCLEOTIDE SEQUENCE [LARGE SCALE GENOMIC DNA]</scope>
    <source>
        <strain evidence="2">DSM 22270</strain>
    </source>
</reference>
<dbReference type="EMBL" id="FUZA01000002">
    <property type="protein sequence ID" value="SKB76959.1"/>
    <property type="molecule type" value="Genomic_DNA"/>
</dbReference>
<accession>A0A1T5DZE9</accession>
<protein>
    <submittedName>
        <fullName evidence="1">Uncharacterized protein</fullName>
    </submittedName>
</protein>
<dbReference type="RefSeq" id="WP_141110257.1">
    <property type="nucleotide sequence ID" value="NZ_FUZA01000002.1"/>
</dbReference>